<reference evidence="2" key="1">
    <citation type="submission" date="2006-10" db="EMBL/GenBank/DDBJ databases">
        <authorList>
            <person name="Heidelberg J."/>
            <person name="Sebastian Y."/>
        </authorList>
    </citation>
    <scope>NUCLEOTIDE SEQUENCE [LARGE SCALE GENOMIC DNA]</scope>
    <source>
        <strain evidence="2">EX25</strain>
    </source>
</reference>
<dbReference type="EMBL" id="DS267809">
    <property type="protein sequence ID" value="EDN58712.1"/>
    <property type="molecule type" value="Genomic_DNA"/>
</dbReference>
<keyword evidence="2" id="KW-1185">Reference proteome</keyword>
<name>A0ABM9WZ81_VIBAE</name>
<evidence type="ECO:0000313" key="1">
    <source>
        <dbReference type="EMBL" id="EDN58712.1"/>
    </source>
</evidence>
<organism evidence="1 2">
    <name type="scientific">Vibrio antiquarius (strain Ex25)</name>
    <dbReference type="NCBI Taxonomy" id="150340"/>
    <lineage>
        <taxon>Bacteria</taxon>
        <taxon>Pseudomonadati</taxon>
        <taxon>Pseudomonadota</taxon>
        <taxon>Gammaproteobacteria</taxon>
        <taxon>Vibrionales</taxon>
        <taxon>Vibrionaceae</taxon>
        <taxon>Vibrio</taxon>
        <taxon>Vibrio diabolicus subgroup</taxon>
    </lineage>
</organism>
<protein>
    <submittedName>
        <fullName evidence="1">Uncharacterized protein</fullName>
    </submittedName>
</protein>
<accession>A0ABM9WZ81</accession>
<evidence type="ECO:0000313" key="2">
    <source>
        <dbReference type="Proteomes" id="UP000242664"/>
    </source>
</evidence>
<sequence length="53" mass="6479">MRSGGFDREETRFRNGLRLLRKSKRWNYRWIGVSYLSSKIININYAYSSTFRK</sequence>
<dbReference type="Proteomes" id="UP000242664">
    <property type="component" value="Unassembled WGS sequence"/>
</dbReference>
<gene>
    <name evidence="1" type="ORF">VEx25_A1140</name>
</gene>
<proteinExistence type="predicted"/>